<evidence type="ECO:0000313" key="6">
    <source>
        <dbReference type="Proteomes" id="UP001371218"/>
    </source>
</evidence>
<keyword evidence="6" id="KW-1185">Reference proteome</keyword>
<feature type="domain" description="FAD-binding" evidence="4">
    <location>
        <begin position="1"/>
        <end position="331"/>
    </location>
</feature>
<comment type="caution">
    <text evidence="5">The sequence shown here is derived from an EMBL/GenBank/DDBJ whole genome shotgun (WGS) entry which is preliminary data.</text>
</comment>
<dbReference type="SUPFAM" id="SSF51905">
    <property type="entry name" value="FAD/NAD(P)-binding domain"/>
    <property type="match status" value="1"/>
</dbReference>
<evidence type="ECO:0000256" key="1">
    <source>
        <dbReference type="ARBA" id="ARBA00001974"/>
    </source>
</evidence>
<dbReference type="InterPro" id="IPR002938">
    <property type="entry name" value="FAD-bd"/>
</dbReference>
<dbReference type="Pfam" id="PF01494">
    <property type="entry name" value="FAD_binding_3"/>
    <property type="match status" value="1"/>
</dbReference>
<protein>
    <submittedName>
        <fullName evidence="5">FAD-dependent oxidoreductase</fullName>
    </submittedName>
</protein>
<evidence type="ECO:0000256" key="2">
    <source>
        <dbReference type="ARBA" id="ARBA00022630"/>
    </source>
</evidence>
<keyword evidence="3" id="KW-0274">FAD</keyword>
<keyword evidence="2" id="KW-0285">Flavoprotein</keyword>
<gene>
    <name evidence="5" type="ORF">AACH06_24705</name>
</gene>
<reference evidence="5 6" key="1">
    <citation type="submission" date="2024-04" db="EMBL/GenBank/DDBJ databases">
        <title>Novel species of the genus Ideonella isolated from streams.</title>
        <authorList>
            <person name="Lu H."/>
        </authorList>
    </citation>
    <scope>NUCLEOTIDE SEQUENCE [LARGE SCALE GENOMIC DNA]</scope>
    <source>
        <strain evidence="5 6">DXS29W</strain>
    </source>
</reference>
<dbReference type="InterPro" id="IPR036188">
    <property type="entry name" value="FAD/NAD-bd_sf"/>
</dbReference>
<dbReference type="Pfam" id="PF21274">
    <property type="entry name" value="Rng_hyd_C"/>
    <property type="match status" value="1"/>
</dbReference>
<comment type="cofactor">
    <cofactor evidence="1">
        <name>FAD</name>
        <dbReference type="ChEBI" id="CHEBI:57692"/>
    </cofactor>
</comment>
<accession>A0ABU9BZ00</accession>
<dbReference type="Proteomes" id="UP001371218">
    <property type="component" value="Unassembled WGS sequence"/>
</dbReference>
<evidence type="ECO:0000256" key="3">
    <source>
        <dbReference type="ARBA" id="ARBA00022827"/>
    </source>
</evidence>
<dbReference type="PANTHER" id="PTHR43004:SF19">
    <property type="entry name" value="BINDING MONOOXYGENASE, PUTATIVE (JCVI)-RELATED"/>
    <property type="match status" value="1"/>
</dbReference>
<dbReference type="Gene3D" id="3.30.9.10">
    <property type="entry name" value="D-Amino Acid Oxidase, subunit A, domain 2"/>
    <property type="match status" value="1"/>
</dbReference>
<dbReference type="PANTHER" id="PTHR43004">
    <property type="entry name" value="TRK SYSTEM POTASSIUM UPTAKE PROTEIN"/>
    <property type="match status" value="1"/>
</dbReference>
<evidence type="ECO:0000259" key="4">
    <source>
        <dbReference type="Pfam" id="PF01494"/>
    </source>
</evidence>
<name>A0ABU9BZ00_9BURK</name>
<dbReference type="PRINTS" id="PR00420">
    <property type="entry name" value="RNGMNOXGNASE"/>
</dbReference>
<proteinExistence type="predicted"/>
<dbReference type="RefSeq" id="WP_341428461.1">
    <property type="nucleotide sequence ID" value="NZ_JBBUTG010000024.1"/>
</dbReference>
<organism evidence="5 6">
    <name type="scientific">Ideonella lacteola</name>
    <dbReference type="NCBI Taxonomy" id="2984193"/>
    <lineage>
        <taxon>Bacteria</taxon>
        <taxon>Pseudomonadati</taxon>
        <taxon>Pseudomonadota</taxon>
        <taxon>Betaproteobacteria</taxon>
        <taxon>Burkholderiales</taxon>
        <taxon>Sphaerotilaceae</taxon>
        <taxon>Ideonella</taxon>
    </lineage>
</organism>
<dbReference type="Gene3D" id="3.50.50.60">
    <property type="entry name" value="FAD/NAD(P)-binding domain"/>
    <property type="match status" value="1"/>
</dbReference>
<sequence>MSASLFLAWRGVPHIVIEKHEGSALHPRAMGFTERTMEYFTAVGLGGQVPQVAPGTRLRRAVVESLAGHWGRETLWTPDGGAPARGDLVTPHTGAAIPQDKLEPILRARAAALGSQLLQGTELTSFEQDEDGVTAVVRSRQTGEERAIRADYLVAADGASSGIREALGIAREGVGHLRTVHSVLFRCPEADPFLECGFQQFEIEQGEVRAFLTSYGDGRWVLMRTDGQELDELQLAPFIRSCLGKDFAFDIITTGRWEMAGRVATKYSMGRVFLAGDAAHQLPPTRGGFGANTGIDDVWNLSWKLAMVIDGTSSPALLETYDAERRPIGWLRHQQTFARPDYAKWLKGPMEPQPLMGDVAMELGQLHRSAAVIGASDDLPPAAHPFDWAGQPGVRAPYLEMTTSAGSMSTLDLVGKQFTLFAEASVWIEATARVSASSNVPILAVHVGRDAQANLDEVHQRFGMTSAGACLVRPDGIVGWRSVGGVPDAEAALRTALHKLASLR</sequence>
<dbReference type="EMBL" id="JBBUTG010000024">
    <property type="protein sequence ID" value="MEK8034037.1"/>
    <property type="molecule type" value="Genomic_DNA"/>
</dbReference>
<evidence type="ECO:0000313" key="5">
    <source>
        <dbReference type="EMBL" id="MEK8034037.1"/>
    </source>
</evidence>
<dbReference type="InterPro" id="IPR050641">
    <property type="entry name" value="RIFMO-like"/>
</dbReference>
<dbReference type="Gene3D" id="3.40.30.120">
    <property type="match status" value="1"/>
</dbReference>